<keyword evidence="4" id="KW-1185">Reference proteome</keyword>
<feature type="domain" description="MULE transposase" evidence="2">
    <location>
        <begin position="401"/>
        <end position="494"/>
    </location>
</feature>
<organism evidence="3 4">
    <name type="scientific">Entomortierella parvispora</name>
    <dbReference type="NCBI Taxonomy" id="205924"/>
    <lineage>
        <taxon>Eukaryota</taxon>
        <taxon>Fungi</taxon>
        <taxon>Fungi incertae sedis</taxon>
        <taxon>Mucoromycota</taxon>
        <taxon>Mortierellomycotina</taxon>
        <taxon>Mortierellomycetes</taxon>
        <taxon>Mortierellales</taxon>
        <taxon>Mortierellaceae</taxon>
        <taxon>Entomortierella</taxon>
    </lineage>
</organism>
<reference evidence="3" key="2">
    <citation type="journal article" date="2022" name="Microbiol. Resour. Announc.">
        <title>Whole-Genome Sequence of Entomortierella parvispora E1425, a Mucoromycotan Fungus Associated with Burkholderiaceae-Related Endosymbiotic Bacteria.</title>
        <authorList>
            <person name="Herlambang A."/>
            <person name="Guo Y."/>
            <person name="Takashima Y."/>
            <person name="Narisawa K."/>
            <person name="Ohta H."/>
            <person name="Nishizawa T."/>
        </authorList>
    </citation>
    <scope>NUCLEOTIDE SEQUENCE</scope>
    <source>
        <strain evidence="3">E1425</strain>
    </source>
</reference>
<feature type="region of interest" description="Disordered" evidence="1">
    <location>
        <begin position="137"/>
        <end position="171"/>
    </location>
</feature>
<dbReference type="Proteomes" id="UP000827284">
    <property type="component" value="Unassembled WGS sequence"/>
</dbReference>
<dbReference type="AlphaFoldDB" id="A0A9P3H6K7"/>
<reference evidence="3" key="1">
    <citation type="submission" date="2021-11" db="EMBL/GenBank/DDBJ databases">
        <authorList>
            <person name="Herlambang A."/>
            <person name="Guo Y."/>
            <person name="Takashima Y."/>
            <person name="Nishizawa T."/>
        </authorList>
    </citation>
    <scope>NUCLEOTIDE SEQUENCE</scope>
    <source>
        <strain evidence="3">E1425</strain>
    </source>
</reference>
<dbReference type="PANTHER" id="PTHR47718">
    <property type="entry name" value="OS01G0519700 PROTEIN"/>
    <property type="match status" value="1"/>
</dbReference>
<proteinExistence type="predicted"/>
<accession>A0A9P3H6K7</accession>
<dbReference type="InterPro" id="IPR018289">
    <property type="entry name" value="MULE_transposase_dom"/>
</dbReference>
<sequence>MLRPTSFSTTLITSLDTAQDLFSVQMAVSTRRKRGAAAEQRNIGVRQLRSGTRTVKTPTTPKTKPKPNSVHEKKTARTNSALHPNERPPLATANTNARVGQKRKADPEPSISDLVATPEIRQGKRKLDVFDPVLEVADGDMSDSEESEKEMTEEEMSNDEESEEGSSDVSMLDGESLHDEYWEPQKEEFFESFEKLARKLNNWAFAGGFELTQKKSSPQRVTFACKGKETEPHRVATSKRIGCPCRVVVRASNPIPKPSSKSKETPSWYPTTIDTNHNHILKVSEAELDRLQHVLTPAERTVIYKYQHIIDTTTLMINFLNYDWPSRIYDERTISLALRAAKQAAITYDSEETELLRLLEEKTNKEKDWFVSKELDSEGHLQRLFWMTPVQRTLYRRYRDVVLYNNPFKDDRFDMTFYIFFLVDNEGKSRLVGCSLVSDSKTEDHAWILQQLLKANNGQHPGVLIVDEDPAVEAACTEVIPRTNRLISLWHLVNHLKANLHGALTVGWTDFLPVFWKTRNSITQDVFERRWKEDVLVLVHDEPSSAKSYLQRIYDRRERWAWPWVGTTFTMDMQSTERVKCVNVKITKAVHGQSCLPELFKSIDRILKEENEHVEYKG</sequence>
<dbReference type="PANTHER" id="PTHR47718:SF3">
    <property type="entry name" value="PROTEIN FAR1-RELATED SEQUENCE 5-LIKE"/>
    <property type="match status" value="1"/>
</dbReference>
<dbReference type="Pfam" id="PF10551">
    <property type="entry name" value="MULE"/>
    <property type="match status" value="1"/>
</dbReference>
<evidence type="ECO:0000259" key="2">
    <source>
        <dbReference type="Pfam" id="PF10551"/>
    </source>
</evidence>
<name>A0A9P3H6K7_9FUNG</name>
<evidence type="ECO:0000313" key="3">
    <source>
        <dbReference type="EMBL" id="GJJ70983.1"/>
    </source>
</evidence>
<comment type="caution">
    <text evidence="3">The sequence shown here is derived from an EMBL/GenBank/DDBJ whole genome shotgun (WGS) entry which is preliminary data.</text>
</comment>
<protein>
    <submittedName>
        <fullName evidence="3">Zinc finger SWIM domain-containing protein 3</fullName>
    </submittedName>
</protein>
<dbReference type="EMBL" id="BQFW01000004">
    <property type="protein sequence ID" value="GJJ70983.1"/>
    <property type="molecule type" value="Genomic_DNA"/>
</dbReference>
<dbReference type="OrthoDB" id="2398871at2759"/>
<evidence type="ECO:0000313" key="4">
    <source>
        <dbReference type="Proteomes" id="UP000827284"/>
    </source>
</evidence>
<gene>
    <name evidence="3" type="ORF">EMPS_03333</name>
</gene>
<feature type="region of interest" description="Disordered" evidence="1">
    <location>
        <begin position="47"/>
        <end position="117"/>
    </location>
</feature>
<feature type="compositionally biased region" description="Acidic residues" evidence="1">
    <location>
        <begin position="137"/>
        <end position="166"/>
    </location>
</feature>
<evidence type="ECO:0000256" key="1">
    <source>
        <dbReference type="SAM" id="MobiDB-lite"/>
    </source>
</evidence>